<feature type="domain" description="MotA/TolQ/ExbB proton channel" evidence="10">
    <location>
        <begin position="134"/>
        <end position="244"/>
    </location>
</feature>
<evidence type="ECO:0000313" key="11">
    <source>
        <dbReference type="EMBL" id="SDG27921.1"/>
    </source>
</evidence>
<evidence type="ECO:0000256" key="3">
    <source>
        <dbReference type="ARBA" id="ARBA00022448"/>
    </source>
</evidence>
<dbReference type="PANTHER" id="PTHR30433">
    <property type="entry name" value="CHEMOTAXIS PROTEIN MOTA"/>
    <property type="match status" value="1"/>
</dbReference>
<evidence type="ECO:0000256" key="6">
    <source>
        <dbReference type="ARBA" id="ARBA00022779"/>
    </source>
</evidence>
<feature type="transmembrane region" description="Helical" evidence="9">
    <location>
        <begin position="34"/>
        <end position="53"/>
    </location>
</feature>
<comment type="caution">
    <text evidence="11">The sequence shown here is derived from an EMBL/GenBank/DDBJ whole genome shotgun (WGS) entry which is preliminary data.</text>
</comment>
<keyword evidence="12" id="KW-1185">Reference proteome</keyword>
<feature type="transmembrane region" description="Helical" evidence="9">
    <location>
        <begin position="179"/>
        <end position="199"/>
    </location>
</feature>
<keyword evidence="7 9" id="KW-1133">Transmembrane helix</keyword>
<keyword evidence="4" id="KW-1003">Cell membrane</keyword>
<keyword evidence="8 9" id="KW-0472">Membrane</keyword>
<dbReference type="PANTHER" id="PTHR30433:SF2">
    <property type="entry name" value="MOTILITY PROTEIN A"/>
    <property type="match status" value="1"/>
</dbReference>
<organism evidence="11 12">
    <name type="scientific">Thalassobaculum litoreum DSM 18839</name>
    <dbReference type="NCBI Taxonomy" id="1123362"/>
    <lineage>
        <taxon>Bacteria</taxon>
        <taxon>Pseudomonadati</taxon>
        <taxon>Pseudomonadota</taxon>
        <taxon>Alphaproteobacteria</taxon>
        <taxon>Rhodospirillales</taxon>
        <taxon>Thalassobaculaceae</taxon>
        <taxon>Thalassobaculum</taxon>
    </lineage>
</organism>
<dbReference type="GO" id="GO:0005886">
    <property type="term" value="C:plasma membrane"/>
    <property type="evidence" value="ECO:0007669"/>
    <property type="project" value="UniProtKB-SubCell"/>
</dbReference>
<sequence>MADADYVPSRAAPQAGGGTVSYDVPSTGTTVDGALLLGLITAFVLVAAAMMWSGSLAAFWNLPSILIVLLGTMAVTTVSFSIGEAFGVVPLIFRTIFPPQRDGRRACERAMSLAEIGRRAGVLALDAILPQLENEPFLQRAVAMAVDGANPDQIEEVLHTEIEATTERMTRSANVLRRAAEVAPAMGLIGTLVGLIQMLSTLNDPNSIGPAMAVALLTTFYGAVMAYMIFAPVAAKVDRNAADERLIQQIYMVCATSIARQENPRQLETMLNTVLPPSQRLTSYT</sequence>
<dbReference type="OrthoDB" id="9806929at2"/>
<accession>A0A8G2BL78</accession>
<evidence type="ECO:0000256" key="1">
    <source>
        <dbReference type="ARBA" id="ARBA00004651"/>
    </source>
</evidence>
<dbReference type="RefSeq" id="WP_028795030.1">
    <property type="nucleotide sequence ID" value="NZ_FNBW01000013.1"/>
</dbReference>
<dbReference type="InterPro" id="IPR002898">
    <property type="entry name" value="MotA_ExbB_proton_chnl"/>
</dbReference>
<evidence type="ECO:0000256" key="5">
    <source>
        <dbReference type="ARBA" id="ARBA00022692"/>
    </source>
</evidence>
<dbReference type="GO" id="GO:0006935">
    <property type="term" value="P:chemotaxis"/>
    <property type="evidence" value="ECO:0007669"/>
    <property type="project" value="InterPro"/>
</dbReference>
<dbReference type="AlphaFoldDB" id="A0A8G2BL78"/>
<dbReference type="Proteomes" id="UP000198615">
    <property type="component" value="Unassembled WGS sequence"/>
</dbReference>
<dbReference type="PROSITE" id="PS01307">
    <property type="entry name" value="MOTA"/>
    <property type="match status" value="1"/>
</dbReference>
<feature type="transmembrane region" description="Helical" evidence="9">
    <location>
        <begin position="65"/>
        <end position="93"/>
    </location>
</feature>
<name>A0A8G2BL78_9PROT</name>
<comment type="similarity">
    <text evidence="2">Belongs to the MotA family.</text>
</comment>
<dbReference type="InterPro" id="IPR047055">
    <property type="entry name" value="MotA-like"/>
</dbReference>
<evidence type="ECO:0000256" key="4">
    <source>
        <dbReference type="ARBA" id="ARBA00022475"/>
    </source>
</evidence>
<evidence type="ECO:0000256" key="2">
    <source>
        <dbReference type="ARBA" id="ARBA00008038"/>
    </source>
</evidence>
<protein>
    <submittedName>
        <fullName evidence="11">Chemotaxis protein MotA</fullName>
    </submittedName>
</protein>
<evidence type="ECO:0000256" key="9">
    <source>
        <dbReference type="SAM" id="Phobius"/>
    </source>
</evidence>
<keyword evidence="5 9" id="KW-0812">Transmembrane</keyword>
<dbReference type="Pfam" id="PF01618">
    <property type="entry name" value="MotA_ExbB"/>
    <property type="match status" value="1"/>
</dbReference>
<keyword evidence="3" id="KW-0813">Transport</keyword>
<evidence type="ECO:0000259" key="10">
    <source>
        <dbReference type="Pfam" id="PF01618"/>
    </source>
</evidence>
<dbReference type="EMBL" id="FNBW01000013">
    <property type="protein sequence ID" value="SDG27921.1"/>
    <property type="molecule type" value="Genomic_DNA"/>
</dbReference>
<gene>
    <name evidence="11" type="ORF">SAMN05660686_03884</name>
</gene>
<feature type="transmembrane region" description="Helical" evidence="9">
    <location>
        <begin position="211"/>
        <end position="230"/>
    </location>
</feature>
<proteinExistence type="inferred from homology"/>
<evidence type="ECO:0000313" key="12">
    <source>
        <dbReference type="Proteomes" id="UP000198615"/>
    </source>
</evidence>
<keyword evidence="6" id="KW-0283">Flagellar rotation</keyword>
<reference evidence="11 12" key="1">
    <citation type="submission" date="2016-10" db="EMBL/GenBank/DDBJ databases">
        <authorList>
            <person name="Varghese N."/>
            <person name="Submissions S."/>
        </authorList>
    </citation>
    <scope>NUCLEOTIDE SEQUENCE [LARGE SCALE GENOMIC DNA]</scope>
    <source>
        <strain evidence="11 12">DSM 18839</strain>
    </source>
</reference>
<dbReference type="InterPro" id="IPR000540">
    <property type="entry name" value="Flag_MotA_CS"/>
</dbReference>
<comment type="subcellular location">
    <subcellularLocation>
        <location evidence="1">Cell membrane</location>
        <topology evidence="1">Multi-pass membrane protein</topology>
    </subcellularLocation>
</comment>
<evidence type="ECO:0000256" key="8">
    <source>
        <dbReference type="ARBA" id="ARBA00023136"/>
    </source>
</evidence>
<evidence type="ECO:0000256" key="7">
    <source>
        <dbReference type="ARBA" id="ARBA00022989"/>
    </source>
</evidence>
<dbReference type="GO" id="GO:0071978">
    <property type="term" value="P:bacterial-type flagellum-dependent swarming motility"/>
    <property type="evidence" value="ECO:0007669"/>
    <property type="project" value="InterPro"/>
</dbReference>